<dbReference type="NCBIfam" id="NF040521">
    <property type="entry name" value="C45_proenzyme"/>
    <property type="match status" value="1"/>
</dbReference>
<evidence type="ECO:0000313" key="3">
    <source>
        <dbReference type="Proteomes" id="UP000231019"/>
    </source>
</evidence>
<dbReference type="SUPFAM" id="SSF81901">
    <property type="entry name" value="HCP-like"/>
    <property type="match status" value="1"/>
</dbReference>
<sequence>MTDSTQLRSSEEKKAQRIRNLHVLHLSGSDYEMGFQHGQALKEAIPGGAVPYFSVYLEKILRHAGGERVAKTLKQGLDRWIGRQLISAFPEHVKAHVKGLAKGSGVEESLIWQAFVLPDSFLWLSAQSQKMRNLELAPQLAVQTLGCSSAVAHSSATRTGEMLHARNLDYMGAQTWDKEAAVLFCQPEDGMRYLSISSAGIPLGGVTAMNEAGLTLAVHQHVACLNVALGGQPVGVIGDEVMRRAHSLDEARRILDSHRPNACWTYIIASGPEKAVLCYEVTATDRHWFISDQETFGYTNMYLTKRLADRETHMYPSQWRSNLGRYQHIQDYLSARHGQLEAQDMAALLGDRVDPRCRLRTPLAMLLTVSSAVFAPDQGIAWVGAGPVPTSTRPYLAFDLKAGRVREEWPALVGRTLSAEEDSAFACYTRGYLAYFDRDDKGAALQAFEEACQIQPREPVYAYITGLVALSAKRPEIALHHLHKALELGHPDPERVAAFQLWRGRAYDVAGLRSEARRDYAAVLEQQADTLIRKAAEKGLKRPWKAKSLGIEFNYADVLVP</sequence>
<comment type="caution">
    <text evidence="2">The sequence shown here is derived from an EMBL/GenBank/DDBJ whole genome shotgun (WGS) entry which is preliminary data.</text>
</comment>
<accession>A0A2M7FXT5</accession>
<dbReference type="PANTHER" id="PTHR35190">
    <property type="entry name" value="PROTEIN DCD1B"/>
    <property type="match status" value="1"/>
</dbReference>
<organism evidence="2 3">
    <name type="scientific">bacterium (Candidatus Blackallbacteria) CG17_big_fil_post_rev_8_21_14_2_50_48_46</name>
    <dbReference type="NCBI Taxonomy" id="2014261"/>
    <lineage>
        <taxon>Bacteria</taxon>
        <taxon>Candidatus Blackallbacteria</taxon>
    </lineage>
</organism>
<name>A0A2M7FXT5_9BACT</name>
<feature type="domain" description="Peptidase C45 hydrolase" evidence="1">
    <location>
        <begin position="163"/>
        <end position="383"/>
    </location>
</feature>
<dbReference type="Pfam" id="PF03417">
    <property type="entry name" value="AAT"/>
    <property type="match status" value="1"/>
</dbReference>
<dbReference type="InterPro" id="IPR047803">
    <property type="entry name" value="DCD1A/B-like"/>
</dbReference>
<dbReference type="AlphaFoldDB" id="A0A2M7FXT5"/>
<dbReference type="Proteomes" id="UP000231019">
    <property type="component" value="Unassembled WGS sequence"/>
</dbReference>
<dbReference type="InterPro" id="IPR005079">
    <property type="entry name" value="Peptidase_C45_hydrolase"/>
</dbReference>
<dbReference type="InterPro" id="IPR011990">
    <property type="entry name" value="TPR-like_helical_dom_sf"/>
</dbReference>
<evidence type="ECO:0000313" key="2">
    <source>
        <dbReference type="EMBL" id="PIW13992.1"/>
    </source>
</evidence>
<dbReference type="EMBL" id="PFFQ01000065">
    <property type="protein sequence ID" value="PIW13992.1"/>
    <property type="molecule type" value="Genomic_DNA"/>
</dbReference>
<protein>
    <recommendedName>
        <fullName evidence="1">Peptidase C45 hydrolase domain-containing protein</fullName>
    </recommendedName>
</protein>
<evidence type="ECO:0000259" key="1">
    <source>
        <dbReference type="Pfam" id="PF03417"/>
    </source>
</evidence>
<dbReference type="Gene3D" id="1.25.40.10">
    <property type="entry name" value="Tetratricopeptide repeat domain"/>
    <property type="match status" value="1"/>
</dbReference>
<dbReference type="InterPro" id="IPR047794">
    <property type="entry name" value="C45_proenzyme-like"/>
</dbReference>
<reference evidence="2 3" key="1">
    <citation type="submission" date="2017-09" db="EMBL/GenBank/DDBJ databases">
        <title>Depth-based differentiation of microbial function through sediment-hosted aquifers and enrichment of novel symbionts in the deep terrestrial subsurface.</title>
        <authorList>
            <person name="Probst A.J."/>
            <person name="Ladd B."/>
            <person name="Jarett J.K."/>
            <person name="Geller-Mcgrath D.E."/>
            <person name="Sieber C.M."/>
            <person name="Emerson J.B."/>
            <person name="Anantharaman K."/>
            <person name="Thomas B.C."/>
            <person name="Malmstrom R."/>
            <person name="Stieglmeier M."/>
            <person name="Klingl A."/>
            <person name="Woyke T."/>
            <person name="Ryan C.M."/>
            <person name="Banfield J.F."/>
        </authorList>
    </citation>
    <scope>NUCLEOTIDE SEQUENCE [LARGE SCALE GENOMIC DNA]</scope>
    <source>
        <strain evidence="2">CG17_big_fil_post_rev_8_21_14_2_50_48_46</strain>
    </source>
</reference>
<dbReference type="Gene3D" id="3.60.60.10">
    <property type="entry name" value="Penicillin V Acylase, Chain A"/>
    <property type="match status" value="1"/>
</dbReference>
<dbReference type="PANTHER" id="PTHR35190:SF1">
    <property type="entry name" value="PEPTIDASE C45 HYDROLASE DOMAIN-CONTAINING PROTEIN"/>
    <property type="match status" value="1"/>
</dbReference>
<proteinExistence type="predicted"/>
<gene>
    <name evidence="2" type="ORF">COW36_23415</name>
</gene>